<keyword evidence="4" id="KW-0813">Transport</keyword>
<dbReference type="OrthoDB" id="73901at2759"/>
<evidence type="ECO:0000313" key="6">
    <source>
        <dbReference type="Proteomes" id="UP000192596"/>
    </source>
</evidence>
<dbReference type="GO" id="GO:0005375">
    <property type="term" value="F:copper ion transmembrane transporter activity"/>
    <property type="evidence" value="ECO:0007669"/>
    <property type="project" value="UniProtKB-UniRule"/>
</dbReference>
<comment type="caution">
    <text evidence="5">The sequence shown here is derived from an EMBL/GenBank/DDBJ whole genome shotgun (WGS) entry which is preliminary data.</text>
</comment>
<evidence type="ECO:0000256" key="4">
    <source>
        <dbReference type="RuleBase" id="RU367022"/>
    </source>
</evidence>
<proteinExistence type="inferred from homology"/>
<dbReference type="Pfam" id="PF04145">
    <property type="entry name" value="Ctr"/>
    <property type="match status" value="1"/>
</dbReference>
<keyword evidence="4" id="KW-0187">Copper transport</keyword>
<feature type="transmembrane region" description="Helical" evidence="4">
    <location>
        <begin position="131"/>
        <end position="153"/>
    </location>
</feature>
<keyword evidence="4" id="KW-0186">Copper</keyword>
<keyword evidence="4" id="KW-0406">Ion transport</keyword>
<sequence>MSMTEMSGMDMATATSSMAMASSTASAGHDMSGMASTSSMMGMSDMMMTFFSSNTTPLFSMTWTPANMGQYAGTCLFLIAFAMVFRVLIALRCNFTPLWVQWTRHEAPMGAYRSDENLLKGARRPWRVNEAAARATLDTMLAGVSYLLMIAVMTMNVGYFLSVLGGTFLGSFILGSWGAAAAQ</sequence>
<keyword evidence="1 4" id="KW-0812">Transmembrane</keyword>
<feature type="transmembrane region" description="Helical" evidence="4">
    <location>
        <begin position="68"/>
        <end position="89"/>
    </location>
</feature>
<name>A0A1V8STN1_9PEZI</name>
<reference evidence="6" key="1">
    <citation type="submission" date="2017-03" db="EMBL/GenBank/DDBJ databases">
        <title>Genomes of endolithic fungi from Antarctica.</title>
        <authorList>
            <person name="Coleine C."/>
            <person name="Masonjones S."/>
            <person name="Stajich J.E."/>
        </authorList>
    </citation>
    <scope>NUCLEOTIDE SEQUENCE [LARGE SCALE GENOMIC DNA]</scope>
    <source>
        <strain evidence="6">CCFEE 5527</strain>
    </source>
</reference>
<accession>A0A1V8STN1</accession>
<feature type="transmembrane region" description="Helical" evidence="4">
    <location>
        <begin position="159"/>
        <end position="182"/>
    </location>
</feature>
<keyword evidence="6" id="KW-1185">Reference proteome</keyword>
<keyword evidence="2 4" id="KW-1133">Transmembrane helix</keyword>
<dbReference type="EMBL" id="NAJO01000027">
    <property type="protein sequence ID" value="OQO02419.1"/>
    <property type="molecule type" value="Genomic_DNA"/>
</dbReference>
<protein>
    <recommendedName>
        <fullName evidence="4">Copper transport protein</fullName>
    </recommendedName>
</protein>
<gene>
    <name evidence="5" type="ORF">B0A48_11946</name>
</gene>
<evidence type="ECO:0000313" key="5">
    <source>
        <dbReference type="EMBL" id="OQO02419.1"/>
    </source>
</evidence>
<dbReference type="GO" id="GO:0005886">
    <property type="term" value="C:plasma membrane"/>
    <property type="evidence" value="ECO:0007669"/>
    <property type="project" value="TreeGrafter"/>
</dbReference>
<dbReference type="STRING" id="1507870.A0A1V8STN1"/>
<keyword evidence="3 4" id="KW-0472">Membrane</keyword>
<dbReference type="InParanoid" id="A0A1V8STN1"/>
<dbReference type="PANTHER" id="PTHR12483:SF120">
    <property type="entry name" value="HIGH-AFFINITY COPPER TRANSPORTER CTRA2"/>
    <property type="match status" value="1"/>
</dbReference>
<evidence type="ECO:0000256" key="3">
    <source>
        <dbReference type="ARBA" id="ARBA00023136"/>
    </source>
</evidence>
<evidence type="ECO:0000256" key="1">
    <source>
        <dbReference type="ARBA" id="ARBA00022692"/>
    </source>
</evidence>
<dbReference type="Proteomes" id="UP000192596">
    <property type="component" value="Unassembled WGS sequence"/>
</dbReference>
<evidence type="ECO:0000256" key="2">
    <source>
        <dbReference type="ARBA" id="ARBA00022989"/>
    </source>
</evidence>
<comment type="similarity">
    <text evidence="4">Belongs to the copper transporter (Ctr) (TC 1.A.56) family. SLC31A subfamily.</text>
</comment>
<dbReference type="PANTHER" id="PTHR12483">
    <property type="entry name" value="SOLUTE CARRIER FAMILY 31 COPPER TRANSPORTERS"/>
    <property type="match status" value="1"/>
</dbReference>
<dbReference type="InterPro" id="IPR007274">
    <property type="entry name" value="Cop_transporter"/>
</dbReference>
<comment type="subcellular location">
    <subcellularLocation>
        <location evidence="4">Membrane</location>
        <topology evidence="4">Multi-pass membrane protein</topology>
    </subcellularLocation>
</comment>
<organism evidence="5 6">
    <name type="scientific">Cryoendolithus antarcticus</name>
    <dbReference type="NCBI Taxonomy" id="1507870"/>
    <lineage>
        <taxon>Eukaryota</taxon>
        <taxon>Fungi</taxon>
        <taxon>Dikarya</taxon>
        <taxon>Ascomycota</taxon>
        <taxon>Pezizomycotina</taxon>
        <taxon>Dothideomycetes</taxon>
        <taxon>Dothideomycetidae</taxon>
        <taxon>Cladosporiales</taxon>
        <taxon>Cladosporiaceae</taxon>
        <taxon>Cryoendolithus</taxon>
    </lineage>
</organism>
<dbReference type="AlphaFoldDB" id="A0A1V8STN1"/>